<evidence type="ECO:0000256" key="2">
    <source>
        <dbReference type="ARBA" id="ARBA00023315"/>
    </source>
</evidence>
<dbReference type="EMBL" id="CADIJQ010000008">
    <property type="protein sequence ID" value="CAB3727586.1"/>
    <property type="molecule type" value="Genomic_DNA"/>
</dbReference>
<dbReference type="CDD" id="cd04301">
    <property type="entry name" value="NAT_SF"/>
    <property type="match status" value="1"/>
</dbReference>
<sequence>MQLLINIDVPDLEHAVDFYARAFGLTLHRRLGPKAAEMLGASAPIYLLEKAAGTPAASATGQTRDYARHWTPVHLDVVVEDVDLAVSQAVAAGARLEDPASTHAWGRIAHLSDPYGHGICILQFLGRGYDELADNGVQFQAVSDADFDALADLRIEAMRDSLQRLGRFDPERARSRLRSTFRPEHTWWIERGGQRVGFYALRPDGEGLRLDHLYITPAAQSAGLGSQVMQRILQDADSQGLPVSVGALRDSDSNRFYRRHGFIQTGESEWDIDYLRPAPAPQR</sequence>
<evidence type="ECO:0008006" key="7">
    <source>
        <dbReference type="Google" id="ProtNLM"/>
    </source>
</evidence>
<dbReference type="Gene3D" id="3.10.180.10">
    <property type="entry name" value="2,3-Dihydroxybiphenyl 1,2-Dioxygenase, domain 1"/>
    <property type="match status" value="1"/>
</dbReference>
<keyword evidence="6" id="KW-1185">Reference proteome</keyword>
<dbReference type="InterPro" id="IPR041581">
    <property type="entry name" value="Glyoxalase_6"/>
</dbReference>
<organism evidence="5 6">
    <name type="scientific">Achromobacter kerstersii</name>
    <dbReference type="NCBI Taxonomy" id="1353890"/>
    <lineage>
        <taxon>Bacteria</taxon>
        <taxon>Pseudomonadati</taxon>
        <taxon>Pseudomonadota</taxon>
        <taxon>Betaproteobacteria</taxon>
        <taxon>Burkholderiales</taxon>
        <taxon>Alcaligenaceae</taxon>
        <taxon>Achromobacter</taxon>
    </lineage>
</organism>
<evidence type="ECO:0000256" key="1">
    <source>
        <dbReference type="ARBA" id="ARBA00022679"/>
    </source>
</evidence>
<dbReference type="GO" id="GO:0016747">
    <property type="term" value="F:acyltransferase activity, transferring groups other than amino-acyl groups"/>
    <property type="evidence" value="ECO:0007669"/>
    <property type="project" value="InterPro"/>
</dbReference>
<reference evidence="5 6" key="1">
    <citation type="submission" date="2020-04" db="EMBL/GenBank/DDBJ databases">
        <authorList>
            <person name="De Canck E."/>
        </authorList>
    </citation>
    <scope>NUCLEOTIDE SEQUENCE [LARGE SCALE GENOMIC DNA]</scope>
    <source>
        <strain evidence="5 6">LMG 3441</strain>
    </source>
</reference>
<accession>A0A6S7BT64</accession>
<proteinExistence type="predicted"/>
<dbReference type="InterPro" id="IPR000182">
    <property type="entry name" value="GNAT_dom"/>
</dbReference>
<evidence type="ECO:0000259" key="4">
    <source>
        <dbReference type="PROSITE" id="PS51819"/>
    </source>
</evidence>
<dbReference type="InterPro" id="IPR029068">
    <property type="entry name" value="Glyas_Bleomycin-R_OHBP_Dase"/>
</dbReference>
<protein>
    <recommendedName>
        <fullName evidence="7">VOC domain-containing protein</fullName>
    </recommendedName>
</protein>
<dbReference type="InterPro" id="IPR050832">
    <property type="entry name" value="Bact_Acetyltransf"/>
</dbReference>
<feature type="domain" description="N-acetyltransferase" evidence="3">
    <location>
        <begin position="137"/>
        <end position="279"/>
    </location>
</feature>
<dbReference type="Pfam" id="PF18029">
    <property type="entry name" value="Glyoxalase_6"/>
    <property type="match status" value="1"/>
</dbReference>
<evidence type="ECO:0000313" key="5">
    <source>
        <dbReference type="EMBL" id="CAB3727586.1"/>
    </source>
</evidence>
<dbReference type="InterPro" id="IPR016181">
    <property type="entry name" value="Acyl_CoA_acyltransferase"/>
</dbReference>
<evidence type="ECO:0000313" key="6">
    <source>
        <dbReference type="Proteomes" id="UP000494269"/>
    </source>
</evidence>
<keyword evidence="1" id="KW-0808">Transferase</keyword>
<keyword evidence="2" id="KW-0012">Acyltransferase</keyword>
<dbReference type="Proteomes" id="UP000494269">
    <property type="component" value="Unassembled WGS sequence"/>
</dbReference>
<dbReference type="Gene3D" id="3.40.630.30">
    <property type="match status" value="1"/>
</dbReference>
<evidence type="ECO:0000259" key="3">
    <source>
        <dbReference type="PROSITE" id="PS51186"/>
    </source>
</evidence>
<dbReference type="Pfam" id="PF13508">
    <property type="entry name" value="Acetyltransf_7"/>
    <property type="match status" value="1"/>
</dbReference>
<dbReference type="PROSITE" id="PS51186">
    <property type="entry name" value="GNAT"/>
    <property type="match status" value="1"/>
</dbReference>
<gene>
    <name evidence="5" type="ORF">LMG3441_04375</name>
</gene>
<dbReference type="InterPro" id="IPR037523">
    <property type="entry name" value="VOC_core"/>
</dbReference>
<dbReference type="PROSITE" id="PS51819">
    <property type="entry name" value="VOC"/>
    <property type="match status" value="1"/>
</dbReference>
<dbReference type="RefSeq" id="WP_175170936.1">
    <property type="nucleotide sequence ID" value="NZ_CADIJQ010000008.1"/>
</dbReference>
<feature type="domain" description="VOC" evidence="4">
    <location>
        <begin position="1"/>
        <end position="124"/>
    </location>
</feature>
<dbReference type="PANTHER" id="PTHR43877">
    <property type="entry name" value="AMINOALKYLPHOSPHONATE N-ACETYLTRANSFERASE-RELATED-RELATED"/>
    <property type="match status" value="1"/>
</dbReference>
<dbReference type="AlphaFoldDB" id="A0A6S7BT64"/>
<dbReference type="SUPFAM" id="SSF55729">
    <property type="entry name" value="Acyl-CoA N-acyltransferases (Nat)"/>
    <property type="match status" value="1"/>
</dbReference>
<name>A0A6S7BT64_9BURK</name>
<dbReference type="SUPFAM" id="SSF54593">
    <property type="entry name" value="Glyoxalase/Bleomycin resistance protein/Dihydroxybiphenyl dioxygenase"/>
    <property type="match status" value="1"/>
</dbReference>